<dbReference type="EMBL" id="KV745575">
    <property type="protein sequence ID" value="OCK74044.1"/>
    <property type="molecule type" value="Genomic_DNA"/>
</dbReference>
<keyword evidence="3" id="KW-1185">Reference proteome</keyword>
<dbReference type="Proteomes" id="UP000250266">
    <property type="component" value="Unassembled WGS sequence"/>
</dbReference>
<evidence type="ECO:0000256" key="1">
    <source>
        <dbReference type="SAM" id="MobiDB-lite"/>
    </source>
</evidence>
<proteinExistence type="predicted"/>
<dbReference type="AlphaFoldDB" id="A0A8E2J9S4"/>
<evidence type="ECO:0000313" key="3">
    <source>
        <dbReference type="Proteomes" id="UP000250266"/>
    </source>
</evidence>
<evidence type="ECO:0000313" key="2">
    <source>
        <dbReference type="EMBL" id="OCK74044.1"/>
    </source>
</evidence>
<name>A0A8E2J9S4_9PEZI</name>
<gene>
    <name evidence="2" type="ORF">K432DRAFT_311497</name>
</gene>
<sequence length="265" mass="29587">MARLSSLVLLPHPLPPNTLTLGQLLPNPLAPSSCSFTPSSTTLKSTINMNAPQIQPRYRDLVSLDRHGRLLASLSGKKLDPAREDLLLVQADEMELKALQHPNKAFDAICQDPETQAWIREMAVRKQPLYFIVGVQELKNATFKRAVIKEGPLGTSVTEAPVDAKIRIPIHVRRDSSMDITDSTTTGIYGVEVRKVQCRVGRSDEPHLLEDIEYSWNYHRIHEELQLSIGLGKALTIEELRLFSDTMSDEEEGSEGNYDSDSSES</sequence>
<organism evidence="2 3">
    <name type="scientific">Lepidopterella palustris CBS 459.81</name>
    <dbReference type="NCBI Taxonomy" id="1314670"/>
    <lineage>
        <taxon>Eukaryota</taxon>
        <taxon>Fungi</taxon>
        <taxon>Dikarya</taxon>
        <taxon>Ascomycota</taxon>
        <taxon>Pezizomycotina</taxon>
        <taxon>Dothideomycetes</taxon>
        <taxon>Pleosporomycetidae</taxon>
        <taxon>Mytilinidiales</taxon>
        <taxon>Argynnaceae</taxon>
        <taxon>Lepidopterella</taxon>
    </lineage>
</organism>
<dbReference type="OrthoDB" id="3694634at2759"/>
<protein>
    <submittedName>
        <fullName evidence="2">Uncharacterized protein</fullName>
    </submittedName>
</protein>
<feature type="region of interest" description="Disordered" evidence="1">
    <location>
        <begin position="246"/>
        <end position="265"/>
    </location>
</feature>
<accession>A0A8E2J9S4</accession>
<reference evidence="2 3" key="1">
    <citation type="journal article" date="2016" name="Nat. Commun.">
        <title>Ectomycorrhizal ecology is imprinted in the genome of the dominant symbiotic fungus Cenococcum geophilum.</title>
        <authorList>
            <consortium name="DOE Joint Genome Institute"/>
            <person name="Peter M."/>
            <person name="Kohler A."/>
            <person name="Ohm R.A."/>
            <person name="Kuo A."/>
            <person name="Krutzmann J."/>
            <person name="Morin E."/>
            <person name="Arend M."/>
            <person name="Barry K.W."/>
            <person name="Binder M."/>
            <person name="Choi C."/>
            <person name="Clum A."/>
            <person name="Copeland A."/>
            <person name="Grisel N."/>
            <person name="Haridas S."/>
            <person name="Kipfer T."/>
            <person name="LaButti K."/>
            <person name="Lindquist E."/>
            <person name="Lipzen A."/>
            <person name="Maire R."/>
            <person name="Meier B."/>
            <person name="Mihaltcheva S."/>
            <person name="Molinier V."/>
            <person name="Murat C."/>
            <person name="Poggeler S."/>
            <person name="Quandt C.A."/>
            <person name="Sperisen C."/>
            <person name="Tritt A."/>
            <person name="Tisserant E."/>
            <person name="Crous P.W."/>
            <person name="Henrissat B."/>
            <person name="Nehls U."/>
            <person name="Egli S."/>
            <person name="Spatafora J.W."/>
            <person name="Grigoriev I.V."/>
            <person name="Martin F.M."/>
        </authorList>
    </citation>
    <scope>NUCLEOTIDE SEQUENCE [LARGE SCALE GENOMIC DNA]</scope>
    <source>
        <strain evidence="2 3">CBS 459.81</strain>
    </source>
</reference>